<sequence>MIRTILILTLIVMAIAYFSKESNRTNNRNVEKTIYCLYKKIKMFIEKVKVEKGHLSKQRDKKALMSKSHSEDKNPDVIRQIEADKTTESNNTEENKQQDYNKGLYEQRSRKLQAVSKILETGYDKR</sequence>
<gene>
    <name evidence="2" type="ORF">ENF30_01755</name>
</gene>
<reference evidence="2" key="1">
    <citation type="journal article" date="2020" name="mSystems">
        <title>Genome- and Community-Level Interaction Insights into Carbon Utilization and Element Cycling Functions of Hydrothermarchaeota in Hydrothermal Sediment.</title>
        <authorList>
            <person name="Zhou Z."/>
            <person name="Liu Y."/>
            <person name="Xu W."/>
            <person name="Pan J."/>
            <person name="Luo Z.H."/>
            <person name="Li M."/>
        </authorList>
    </citation>
    <scope>NUCLEOTIDE SEQUENCE [LARGE SCALE GENOMIC DNA]</scope>
    <source>
        <strain evidence="2">HyVt-113</strain>
    </source>
</reference>
<evidence type="ECO:0000313" key="2">
    <source>
        <dbReference type="EMBL" id="HDD35505.1"/>
    </source>
</evidence>
<organism evidence="2">
    <name type="scientific">Desulfofervidus auxilii</name>
    <dbReference type="NCBI Taxonomy" id="1621989"/>
    <lineage>
        <taxon>Bacteria</taxon>
        <taxon>Pseudomonadati</taxon>
        <taxon>Thermodesulfobacteriota</taxon>
        <taxon>Candidatus Desulfofervidia</taxon>
        <taxon>Candidatus Desulfofervidales</taxon>
        <taxon>Candidatus Desulfofervidaceae</taxon>
        <taxon>Candidatus Desulfofervidus</taxon>
    </lineage>
</organism>
<name>A0A7V0IAC0_DESA2</name>
<dbReference type="EMBL" id="DQWQ01000077">
    <property type="protein sequence ID" value="HDD35505.1"/>
    <property type="molecule type" value="Genomic_DNA"/>
</dbReference>
<dbReference type="Proteomes" id="UP000885706">
    <property type="component" value="Unassembled WGS sequence"/>
</dbReference>
<evidence type="ECO:0000256" key="1">
    <source>
        <dbReference type="SAM" id="MobiDB-lite"/>
    </source>
</evidence>
<comment type="caution">
    <text evidence="2">The sequence shown here is derived from an EMBL/GenBank/DDBJ whole genome shotgun (WGS) entry which is preliminary data.</text>
</comment>
<feature type="region of interest" description="Disordered" evidence="1">
    <location>
        <begin position="52"/>
        <end position="106"/>
    </location>
</feature>
<protein>
    <submittedName>
        <fullName evidence="2">Uncharacterized protein</fullName>
    </submittedName>
</protein>
<dbReference type="AlphaFoldDB" id="A0A7V0IAC0"/>
<proteinExistence type="predicted"/>
<accession>A0A7V0IAC0</accession>